<dbReference type="Gene3D" id="2.60.120.740">
    <property type="match status" value="2"/>
</dbReference>
<reference evidence="2 3" key="1">
    <citation type="journal article" date="2007" name="Science">
        <title>Sea anemone genome reveals ancestral eumetazoan gene repertoire and genomic organization.</title>
        <authorList>
            <person name="Putnam N.H."/>
            <person name="Srivastava M."/>
            <person name="Hellsten U."/>
            <person name="Dirks B."/>
            <person name="Chapman J."/>
            <person name="Salamov A."/>
            <person name="Terry A."/>
            <person name="Shapiro H."/>
            <person name="Lindquist E."/>
            <person name="Kapitonov V.V."/>
            <person name="Jurka J."/>
            <person name="Genikhovich G."/>
            <person name="Grigoriev I.V."/>
            <person name="Lucas S.M."/>
            <person name="Steele R.E."/>
            <person name="Finnerty J.R."/>
            <person name="Technau U."/>
            <person name="Martindale M.Q."/>
            <person name="Rokhsar D.S."/>
        </authorList>
    </citation>
    <scope>NUCLEOTIDE SEQUENCE [LARGE SCALE GENOMIC DNA]</scope>
    <source>
        <strain evidence="3">CH2 X CH6</strain>
    </source>
</reference>
<dbReference type="CDD" id="cd22827">
    <property type="entry name" value="Gal_Rha_Lectin_SUL-I-like"/>
    <property type="match status" value="2"/>
</dbReference>
<dbReference type="OMA" id="NYGRTEN"/>
<keyword evidence="3" id="KW-1185">Reference proteome</keyword>
<feature type="domain" description="SUEL-type lectin" evidence="1">
    <location>
        <begin position="97"/>
        <end position="184"/>
    </location>
</feature>
<evidence type="ECO:0000313" key="2">
    <source>
        <dbReference type="EMBL" id="EDO32439.1"/>
    </source>
</evidence>
<dbReference type="Pfam" id="PF02140">
    <property type="entry name" value="SUEL_Lectin"/>
    <property type="match status" value="2"/>
</dbReference>
<dbReference type="InterPro" id="IPR043159">
    <property type="entry name" value="Lectin_gal-bd_sf"/>
</dbReference>
<dbReference type="PANTHER" id="PTHR46780">
    <property type="entry name" value="PROTEIN EVA-1"/>
    <property type="match status" value="1"/>
</dbReference>
<accession>A7SV21</accession>
<feature type="domain" description="SUEL-type lectin" evidence="1">
    <location>
        <begin position="1"/>
        <end position="87"/>
    </location>
</feature>
<dbReference type="PROSITE" id="PS50228">
    <property type="entry name" value="SUEL_LECTIN"/>
    <property type="match status" value="2"/>
</dbReference>
<organism evidence="2 3">
    <name type="scientific">Nematostella vectensis</name>
    <name type="common">Starlet sea anemone</name>
    <dbReference type="NCBI Taxonomy" id="45351"/>
    <lineage>
        <taxon>Eukaryota</taxon>
        <taxon>Metazoa</taxon>
        <taxon>Cnidaria</taxon>
        <taxon>Anthozoa</taxon>
        <taxon>Hexacorallia</taxon>
        <taxon>Actiniaria</taxon>
        <taxon>Edwardsiidae</taxon>
        <taxon>Nematostella</taxon>
    </lineage>
</organism>
<dbReference type="FunFam" id="2.60.120.740:FF:000001">
    <property type="entry name" value="Adhesion G protein-coupled receptor L2"/>
    <property type="match status" value="1"/>
</dbReference>
<gene>
    <name evidence="2" type="ORF">NEMVEDRAFT_v1g174671</name>
</gene>
<dbReference type="InParanoid" id="A7SV21"/>
<feature type="non-terminal residue" evidence="2">
    <location>
        <position position="184"/>
    </location>
</feature>
<evidence type="ECO:0000259" key="1">
    <source>
        <dbReference type="PROSITE" id="PS50228"/>
    </source>
</evidence>
<dbReference type="eggNOG" id="KOG4729">
    <property type="taxonomic scope" value="Eukaryota"/>
</dbReference>
<dbReference type="EMBL" id="DS469824">
    <property type="protein sequence ID" value="EDO32439.1"/>
    <property type="molecule type" value="Genomic_DNA"/>
</dbReference>
<dbReference type="Proteomes" id="UP000001593">
    <property type="component" value="Unassembled WGS sequence"/>
</dbReference>
<dbReference type="GO" id="GO:0030246">
    <property type="term" value="F:carbohydrate binding"/>
    <property type="evidence" value="ECO:0007669"/>
    <property type="project" value="InterPro"/>
</dbReference>
<proteinExistence type="predicted"/>
<name>A7SV21_NEMVE</name>
<dbReference type="HOGENOM" id="CLU_078349_1_0_1"/>
<dbReference type="AlphaFoldDB" id="A7SV21"/>
<dbReference type="InterPro" id="IPR000922">
    <property type="entry name" value="Lectin_gal-bd_dom"/>
</dbReference>
<evidence type="ECO:0000313" key="3">
    <source>
        <dbReference type="Proteomes" id="UP000001593"/>
    </source>
</evidence>
<protein>
    <recommendedName>
        <fullName evidence="1">SUEL-type lectin domain-containing protein</fullName>
    </recommendedName>
</protein>
<sequence length="184" mass="19797">CEHHTRTIQCPASKTIDVSYANYGRTAPGSEACPSASIQTTNCVSSSATITAACQGQNSCTLQAKNSVYGDPCVGTYKYIEIRYNCEGRSEHKIDIICERHNRTIQCPANKTIDLSYANYGRTAPGSEACPNASIKNTNCVSSSATITAACQGQNSCTLQAKNSVYGDPCVGTYKYIEIRYNCV</sequence>
<dbReference type="PhylomeDB" id="A7SV21"/>